<dbReference type="STRING" id="436010.A0A166IGZ7"/>
<name>A0A166IGZ7_9AGAM</name>
<dbReference type="AlphaFoldDB" id="A0A166IGZ7"/>
<gene>
    <name evidence="2" type="ORF">FIBSPDRAFT_684061</name>
</gene>
<feature type="non-terminal residue" evidence="2">
    <location>
        <position position="1"/>
    </location>
</feature>
<proteinExistence type="predicted"/>
<sequence length="148" mass="16663">FPQHLSEHWSGYNILPPLQNPVPLGAVVPQFYGYYVPETQTEGPGTKMPYLSPIMLLENCGVPVDPETLNEDDIEECSSLFYRLYEAGYAHNSIAARNMVVQPGPLSELPERRGMGSTKSFRLIDFGRTERNKSSSEGIEEEKQIEKL</sequence>
<accession>A0A166IGZ7</accession>
<evidence type="ECO:0000256" key="1">
    <source>
        <dbReference type="SAM" id="MobiDB-lite"/>
    </source>
</evidence>
<dbReference type="EMBL" id="KV417560">
    <property type="protein sequence ID" value="KZP19805.1"/>
    <property type="molecule type" value="Genomic_DNA"/>
</dbReference>
<reference evidence="2" key="1">
    <citation type="journal article" date="2016" name="Mol. Biol. Evol.">
        <title>Comparative Genomics of Early-Diverging Mushroom-Forming Fungi Provides Insights into the Origins of Lignocellulose Decay Capabilities.</title>
        <authorList>
            <person name="Nagy L.G."/>
            <person name="Riley R."/>
            <person name="Tritt A."/>
            <person name="Adam C."/>
            <person name="Daum C."/>
            <person name="Floudas D."/>
            <person name="Sun H."/>
            <person name="Yadav J.S."/>
            <person name="Pangilinan J."/>
            <person name="Larsson K.H."/>
            <person name="Matsuura K."/>
            <person name="Barry K."/>
            <person name="Labutti K."/>
            <person name="Kuo R."/>
            <person name="Ohm R.A."/>
            <person name="Bhattacharya S.S."/>
            <person name="Shirouzu T."/>
            <person name="Yoshinaga Y."/>
            <person name="Martin F.M."/>
            <person name="Grigoriev I.V."/>
            <person name="Hibbett D.S."/>
        </authorList>
    </citation>
    <scope>NUCLEOTIDE SEQUENCE [LARGE SCALE GENOMIC DNA]</scope>
    <source>
        <strain evidence="2">CBS 109695</strain>
    </source>
</reference>
<feature type="region of interest" description="Disordered" evidence="1">
    <location>
        <begin position="107"/>
        <end position="148"/>
    </location>
</feature>
<protein>
    <recommendedName>
        <fullName evidence="3">Protein kinase domain-containing protein</fullName>
    </recommendedName>
</protein>
<feature type="compositionally biased region" description="Basic and acidic residues" evidence="1">
    <location>
        <begin position="125"/>
        <end position="134"/>
    </location>
</feature>
<dbReference type="OrthoDB" id="5327923at2759"/>
<feature type="non-terminal residue" evidence="2">
    <location>
        <position position="148"/>
    </location>
</feature>
<evidence type="ECO:0008006" key="3">
    <source>
        <dbReference type="Google" id="ProtNLM"/>
    </source>
</evidence>
<evidence type="ECO:0000313" key="2">
    <source>
        <dbReference type="EMBL" id="KZP19805.1"/>
    </source>
</evidence>
<organism evidence="2">
    <name type="scientific">Athelia psychrophila</name>
    <dbReference type="NCBI Taxonomy" id="1759441"/>
    <lineage>
        <taxon>Eukaryota</taxon>
        <taxon>Fungi</taxon>
        <taxon>Dikarya</taxon>
        <taxon>Basidiomycota</taxon>
        <taxon>Agaricomycotina</taxon>
        <taxon>Agaricomycetes</taxon>
        <taxon>Agaricomycetidae</taxon>
        <taxon>Atheliales</taxon>
        <taxon>Atheliaceae</taxon>
        <taxon>Athelia</taxon>
    </lineage>
</organism>